<dbReference type="Gene3D" id="2.30.30.190">
    <property type="entry name" value="CAP Gly-rich-like domain"/>
    <property type="match status" value="1"/>
</dbReference>
<dbReference type="Proteomes" id="UP001152797">
    <property type="component" value="Unassembled WGS sequence"/>
</dbReference>
<evidence type="ECO:0000313" key="4">
    <source>
        <dbReference type="EMBL" id="CAI3976496.1"/>
    </source>
</evidence>
<dbReference type="InterPro" id="IPR000477">
    <property type="entry name" value="RT_dom"/>
</dbReference>
<name>A0A9P1BR76_9DINO</name>
<organism evidence="4">
    <name type="scientific">Cladocopium goreaui</name>
    <dbReference type="NCBI Taxonomy" id="2562237"/>
    <lineage>
        <taxon>Eukaryota</taxon>
        <taxon>Sar</taxon>
        <taxon>Alveolata</taxon>
        <taxon>Dinophyceae</taxon>
        <taxon>Suessiales</taxon>
        <taxon>Symbiodiniaceae</taxon>
        <taxon>Cladocopium</taxon>
    </lineage>
</organism>
<dbReference type="InterPro" id="IPR006665">
    <property type="entry name" value="OmpA-like"/>
</dbReference>
<evidence type="ECO:0000256" key="2">
    <source>
        <dbReference type="SAM" id="MobiDB-lite"/>
    </source>
</evidence>
<dbReference type="GO" id="GO:0051959">
    <property type="term" value="F:dynein light intermediate chain binding"/>
    <property type="evidence" value="ECO:0007669"/>
    <property type="project" value="InterPro"/>
</dbReference>
<accession>A0A9P1BR76</accession>
<dbReference type="GO" id="GO:0045505">
    <property type="term" value="F:dynein intermediate chain binding"/>
    <property type="evidence" value="ECO:0007669"/>
    <property type="project" value="InterPro"/>
</dbReference>
<feature type="coiled-coil region" evidence="1">
    <location>
        <begin position="1007"/>
        <end position="1070"/>
    </location>
</feature>
<dbReference type="InterPro" id="IPR026983">
    <property type="entry name" value="DHC"/>
</dbReference>
<feature type="domain" description="OmpA-like" evidence="3">
    <location>
        <begin position="1442"/>
        <end position="1550"/>
    </location>
</feature>
<feature type="region of interest" description="Disordered" evidence="2">
    <location>
        <begin position="1289"/>
        <end position="1313"/>
    </location>
</feature>
<keyword evidence="7" id="KW-1185">Reference proteome</keyword>
<reference evidence="4" key="1">
    <citation type="submission" date="2022-10" db="EMBL/GenBank/DDBJ databases">
        <authorList>
            <person name="Chen Y."/>
            <person name="Dougan E. K."/>
            <person name="Chan C."/>
            <person name="Rhodes N."/>
            <person name="Thang M."/>
        </authorList>
    </citation>
    <scope>NUCLEOTIDE SEQUENCE</scope>
</reference>
<dbReference type="Gene3D" id="1.20.920.20">
    <property type="match status" value="1"/>
</dbReference>
<dbReference type="EMBL" id="CAMXCT020000275">
    <property type="protein sequence ID" value="CAL1129871.1"/>
    <property type="molecule type" value="Genomic_DNA"/>
</dbReference>
<dbReference type="EMBL" id="CAMXCT030000275">
    <property type="protein sequence ID" value="CAL4763808.1"/>
    <property type="molecule type" value="Genomic_DNA"/>
</dbReference>
<dbReference type="PANTHER" id="PTHR45703:SF36">
    <property type="entry name" value="DYNEIN HEAVY CHAIN, CYTOPLASMIC"/>
    <property type="match status" value="1"/>
</dbReference>
<dbReference type="InterPro" id="IPR036397">
    <property type="entry name" value="RNaseH_sf"/>
</dbReference>
<dbReference type="SUPFAM" id="SSF103088">
    <property type="entry name" value="OmpA-like"/>
    <property type="match status" value="1"/>
</dbReference>
<gene>
    <name evidence="4" type="ORF">C1SCF055_LOCUS4709</name>
</gene>
<dbReference type="InterPro" id="IPR036859">
    <property type="entry name" value="CAP-Gly_dom_sf"/>
</dbReference>
<dbReference type="GO" id="GO:0003676">
    <property type="term" value="F:nucleic acid binding"/>
    <property type="evidence" value="ECO:0007669"/>
    <property type="project" value="InterPro"/>
</dbReference>
<evidence type="ECO:0000256" key="1">
    <source>
        <dbReference type="SAM" id="Coils"/>
    </source>
</evidence>
<evidence type="ECO:0000259" key="3">
    <source>
        <dbReference type="PROSITE" id="PS51123"/>
    </source>
</evidence>
<dbReference type="PROSITE" id="PS51123">
    <property type="entry name" value="OMPA_2"/>
    <property type="match status" value="1"/>
</dbReference>
<dbReference type="OrthoDB" id="10459904at2759"/>
<comment type="caution">
    <text evidence="4">The sequence shown here is derived from an EMBL/GenBank/DDBJ whole genome shotgun (WGS) entry which is preliminary data.</text>
</comment>
<dbReference type="InterPro" id="IPR036737">
    <property type="entry name" value="OmpA-like_sf"/>
</dbReference>
<keyword evidence="1" id="KW-0175">Coiled coil</keyword>
<dbReference type="PANTHER" id="PTHR45703">
    <property type="entry name" value="DYNEIN HEAVY CHAIN"/>
    <property type="match status" value="1"/>
</dbReference>
<reference evidence="5" key="2">
    <citation type="submission" date="2024-04" db="EMBL/GenBank/DDBJ databases">
        <authorList>
            <person name="Chen Y."/>
            <person name="Shah S."/>
            <person name="Dougan E. K."/>
            <person name="Thang M."/>
            <person name="Chan C."/>
        </authorList>
    </citation>
    <scope>NUCLEOTIDE SEQUENCE [LARGE SCALE GENOMIC DNA]</scope>
</reference>
<dbReference type="Gene3D" id="3.30.1330.60">
    <property type="entry name" value="OmpA-like domain"/>
    <property type="match status" value="1"/>
</dbReference>
<dbReference type="Pfam" id="PF00691">
    <property type="entry name" value="OmpA"/>
    <property type="match status" value="1"/>
</dbReference>
<protein>
    <submittedName>
        <fullName evidence="6">Dynein heavy chain, cytoplasmic (Dynein heavy chain, cytosolic) (DYHC)</fullName>
    </submittedName>
</protein>
<dbReference type="GO" id="GO:0030286">
    <property type="term" value="C:dynein complex"/>
    <property type="evidence" value="ECO:0007669"/>
    <property type="project" value="InterPro"/>
</dbReference>
<dbReference type="SUPFAM" id="SSF53098">
    <property type="entry name" value="Ribonuclease H-like"/>
    <property type="match status" value="1"/>
</dbReference>
<evidence type="ECO:0000313" key="6">
    <source>
        <dbReference type="EMBL" id="CAL4763808.1"/>
    </source>
</evidence>
<dbReference type="Pfam" id="PF00078">
    <property type="entry name" value="RVT_1"/>
    <property type="match status" value="1"/>
</dbReference>
<feature type="coiled-coil region" evidence="1">
    <location>
        <begin position="1219"/>
        <end position="1288"/>
    </location>
</feature>
<dbReference type="InterPro" id="IPR012337">
    <property type="entry name" value="RNaseH-like_sf"/>
</dbReference>
<sequence>MHAGKAPTGLVLDIVKAFNVLRRPLVCQVMCHFGIPESLVRAWLAGLDGMERHVLVMGNAYRADPGDRAATAGVPEGDPLSVVAMFCMCRFFALWVKSKGQVLPLTYADNWQVLADKVEPVLRILPAVETFLTCCALPISPEKCWLWSACKEGRKRLKLATLGEVAQNKVDSVRNLATMSAWCGDLSGSSVGLQEIENAGLISLRCGFGGVSYLLAKQLRSVEWMVVGLEARDDFGRMTWMKYPLGEQALLLTQVTGVTFTRDCLSHAAGVEVSRACPLCGEEDSRLHRARDCEAVADLRGPFLELLGGRSLPPHTWAYGLWDELPVLREWQAESCCLDWPFLVTSSCLERKFVFCDGSCLSPRFPRLAIAGGAVVLANSNGTHDLVWAGLLPGLAQSSYRAEILALAVAFSSFTCVTVFCDNLAVVRVATGLLKLPEEHRLSSLPADHKDLWVFFCGAVAGRSWGACIVRWVKAHQDPQRLVGEARILAIFNARVDAEAKKVVVERAQHRLYRALFREYNTAKEDAARLADLHVAIAQAFVEVERPKVGEWEPDGFVVVGRGARLDEISLRSQVHSGFGRRLHEWLCSLRWYPSCAAGWCGISALELLWQFVFDTGSLPPFWYDGKWCVLEDSTLNSFVLPRMSQLYRTWVRALCAVDGLPAGDVDDVSGLPFVRLGARGLSVGGRIPLHPAVVADLSSLFSQLSVGGTGGCFLGVQETDSHPDYVPLDPDHPWWQPVPEKDCLPPGSTLAKIPLNSTTISTGKGFKVVDDCTGPNNCYSWHFKWLLAVCLAIYVLVLLGPVARALRGRQRREDKMPALIAPVTPGSDITIMSFQPRRHSILQAPGSMNASLPRSPILAGTGREPVTLPSPLNAPEETPTAHGVVELWDDRIVIRGHGIVPDRDLRLVPPSKLWVTSASRQYLYMSAKGGTICADMLCGDDTPMVRRQALVRRLFSVCLVAVTVATIGNRSGELVSSSADRALSAAGRTLVAGIGAGTLQKEAHTLKEGEQSVAVLREKLKDLEKELEGALRPRMRQCNEDATGSRQRCEDLREAITRLGEARAKAAEEVGGLSKRQLAEIRQLLRSPPEAVKRILAACWLLLHCQRFKDKPISAVRFDEKTDWPRCQRMLVDEGFIASVLSFDSKQLEEVPNVPACVAQNLGFSPPGVAPKARPSLRRSATVPVKPPLDLASVLRASEPCAPLLRWVQELINEHNERMKLSAELTDATAAKAQAESKEADAEADLAEAEALLARLREALATQEAMLEKLEAEKGAAEKALQDIRRLDSLGTPGKSVQSPKASPKAKEMPKEKVPVPIELEVSGTLAVVEQKLAQCGVPFRRADAQVLEGDPRQALILPRIADILKEHRGKLKLLLEGHQAEGEEPGTDIERSLAVYQWLVEVAGCAPGLLRLKGCGSTAGLGQLVVPVPIQELVFRSGPKAAEMDNFPSGLYFAKDSIELLPETTELLPPLGKAFSEENYVVRLEGHVDKDENPDLAGQRAVRVRDLLIELGVPRTKMRPQSCKALHPLSRTKNAVNRRVKLNVDSANGRGEKRSVVRTKGPPKTESLQLGDVVRHLVQIGDNELLVGYVRFIGTWAMMAVYRVFAILSAHQSMGFLRVRRTFDVCRTEKAGPATVVRCHAAQCSTAVTSREPRQKPTKEEPGETAKKNVKQVVNLPPVPVSNGTKTSLELGQIVQIADKFAGEVKFIGSTNFADGEWVGIQCDEDGTVRQKDGQRCFGNLSQYWLFAAAPNLPQEISVKTFARQWLVGEGPELERAREAAEKGSIPGARSFMREVIPGDDDLDRILTLKGVQVRGLPAAIVLNEQTDSPAATDILSRLKARFAQGIADGSVEVRMAKP</sequence>
<dbReference type="Gene3D" id="3.30.420.10">
    <property type="entry name" value="Ribonuclease H-like superfamily/Ribonuclease H"/>
    <property type="match status" value="1"/>
</dbReference>
<evidence type="ECO:0000313" key="7">
    <source>
        <dbReference type="Proteomes" id="UP001152797"/>
    </source>
</evidence>
<dbReference type="SUPFAM" id="SSF74924">
    <property type="entry name" value="Cap-Gly domain"/>
    <property type="match status" value="1"/>
</dbReference>
<dbReference type="EMBL" id="CAMXCT010000275">
    <property type="protein sequence ID" value="CAI3976496.1"/>
    <property type="molecule type" value="Genomic_DNA"/>
</dbReference>
<evidence type="ECO:0000313" key="5">
    <source>
        <dbReference type="EMBL" id="CAL1129871.1"/>
    </source>
</evidence>
<dbReference type="GO" id="GO:0007018">
    <property type="term" value="P:microtubule-based movement"/>
    <property type="evidence" value="ECO:0007669"/>
    <property type="project" value="InterPro"/>
</dbReference>
<proteinExistence type="predicted"/>